<dbReference type="PANTHER" id="PTHR11644">
    <property type="entry name" value="CYTIDINE DEAMINASE"/>
    <property type="match status" value="1"/>
</dbReference>
<keyword evidence="4" id="KW-0862">Zinc</keyword>
<evidence type="ECO:0000256" key="2">
    <source>
        <dbReference type="ARBA" id="ARBA00022723"/>
    </source>
</evidence>
<dbReference type="Gene3D" id="3.40.140.10">
    <property type="entry name" value="Cytidine Deaminase, domain 2"/>
    <property type="match status" value="1"/>
</dbReference>
<evidence type="ECO:0000256" key="1">
    <source>
        <dbReference type="ARBA" id="ARBA00006576"/>
    </source>
</evidence>
<dbReference type="EMBL" id="LNQL01000001">
    <property type="protein sequence ID" value="KSU50906.1"/>
    <property type="molecule type" value="Genomic_DNA"/>
</dbReference>
<organism evidence="6 7">
    <name type="scientific">Exiguobacterium indicum</name>
    <dbReference type="NCBI Taxonomy" id="296995"/>
    <lineage>
        <taxon>Bacteria</taxon>
        <taxon>Bacillati</taxon>
        <taxon>Bacillota</taxon>
        <taxon>Bacilli</taxon>
        <taxon>Bacillales</taxon>
        <taxon>Bacillales Family XII. Incertae Sedis</taxon>
        <taxon>Exiguobacterium</taxon>
    </lineage>
</organism>
<evidence type="ECO:0000259" key="5">
    <source>
        <dbReference type="PROSITE" id="PS51747"/>
    </source>
</evidence>
<dbReference type="PROSITE" id="PS51747">
    <property type="entry name" value="CYT_DCMP_DEAMINASES_2"/>
    <property type="match status" value="1"/>
</dbReference>
<sequence length="140" mass="15480">MQTYPITEADLQLVERATETIQSRYADDKHHVAAALRTKDGATKTGVHVEAYIGRVTVCAEAITIGSAITDGLTDFETIVAVRHPYSDEADRTIRVVSPCGMCRELISDYAPDAFVLLTIDDQLTKVRIADLIPLKYVRQ</sequence>
<dbReference type="AlphaFoldDB" id="A0A0V8GL37"/>
<protein>
    <submittedName>
        <fullName evidence="6">Cytidine deaminase</fullName>
    </submittedName>
</protein>
<gene>
    <name evidence="6" type="ORF">AS033_05870</name>
</gene>
<dbReference type="CDD" id="cd01283">
    <property type="entry name" value="cytidine_deaminase"/>
    <property type="match status" value="1"/>
</dbReference>
<dbReference type="GO" id="GO:0008270">
    <property type="term" value="F:zinc ion binding"/>
    <property type="evidence" value="ECO:0007669"/>
    <property type="project" value="InterPro"/>
</dbReference>
<proteinExistence type="inferred from homology"/>
<dbReference type="PANTHER" id="PTHR11644:SF2">
    <property type="entry name" value="CYTIDINE DEAMINASE"/>
    <property type="match status" value="1"/>
</dbReference>
<evidence type="ECO:0000256" key="3">
    <source>
        <dbReference type="ARBA" id="ARBA00022801"/>
    </source>
</evidence>
<dbReference type="GO" id="GO:0072527">
    <property type="term" value="P:pyrimidine-containing compound metabolic process"/>
    <property type="evidence" value="ECO:0007669"/>
    <property type="project" value="UniProtKB-ARBA"/>
</dbReference>
<reference evidence="6 7" key="1">
    <citation type="journal article" date="2015" name="Int. J. Syst. Evol. Microbiol.">
        <title>Exiguobacterium enclense sp. nov., isolated from sediment.</title>
        <authorList>
            <person name="Dastager S.G."/>
            <person name="Mawlankar R."/>
            <person name="Sonalkar V.V."/>
            <person name="Thorat M.N."/>
            <person name="Mual P."/>
            <person name="Verma A."/>
            <person name="Krishnamurthi S."/>
            <person name="Tang S.K."/>
            <person name="Li W.J."/>
        </authorList>
    </citation>
    <scope>NUCLEOTIDE SEQUENCE [LARGE SCALE GENOMIC DNA]</scope>
    <source>
        <strain evidence="6 7">NIO-1109</strain>
    </source>
</reference>
<dbReference type="GO" id="GO:0005829">
    <property type="term" value="C:cytosol"/>
    <property type="evidence" value="ECO:0007669"/>
    <property type="project" value="TreeGrafter"/>
</dbReference>
<dbReference type="RefSeq" id="WP_035397130.1">
    <property type="nucleotide sequence ID" value="NZ_FMYN01000001.1"/>
</dbReference>
<accession>A0A0V8GL37</accession>
<dbReference type="NCBIfam" id="NF005314">
    <property type="entry name" value="PRK06848.1"/>
    <property type="match status" value="1"/>
</dbReference>
<dbReference type="Pfam" id="PF00383">
    <property type="entry name" value="dCMP_cyt_deam_1"/>
    <property type="match status" value="1"/>
</dbReference>
<dbReference type="InterPro" id="IPR016192">
    <property type="entry name" value="APOBEC/CMP_deaminase_Zn-bd"/>
</dbReference>
<comment type="similarity">
    <text evidence="1">Belongs to the cytidine and deoxycytidylate deaminase family.</text>
</comment>
<dbReference type="InterPro" id="IPR016193">
    <property type="entry name" value="Cytidine_deaminase-like"/>
</dbReference>
<dbReference type="OrthoDB" id="9799092at2"/>
<comment type="caution">
    <text evidence="6">The sequence shown here is derived from an EMBL/GenBank/DDBJ whole genome shotgun (WGS) entry which is preliminary data.</text>
</comment>
<dbReference type="GO" id="GO:0055086">
    <property type="term" value="P:nucleobase-containing small molecule metabolic process"/>
    <property type="evidence" value="ECO:0007669"/>
    <property type="project" value="UniProtKB-ARBA"/>
</dbReference>
<evidence type="ECO:0000313" key="6">
    <source>
        <dbReference type="EMBL" id="KSU50906.1"/>
    </source>
</evidence>
<dbReference type="GO" id="GO:0042802">
    <property type="term" value="F:identical protein binding"/>
    <property type="evidence" value="ECO:0007669"/>
    <property type="project" value="UniProtKB-ARBA"/>
</dbReference>
<evidence type="ECO:0000313" key="7">
    <source>
        <dbReference type="Proteomes" id="UP000053797"/>
    </source>
</evidence>
<dbReference type="Proteomes" id="UP000053797">
    <property type="component" value="Unassembled WGS sequence"/>
</dbReference>
<dbReference type="InterPro" id="IPR002125">
    <property type="entry name" value="CMP_dCMP_dom"/>
</dbReference>
<dbReference type="GO" id="GO:0004126">
    <property type="term" value="F:cytidine deaminase activity"/>
    <property type="evidence" value="ECO:0007669"/>
    <property type="project" value="UniProtKB-ARBA"/>
</dbReference>
<dbReference type="SUPFAM" id="SSF53927">
    <property type="entry name" value="Cytidine deaminase-like"/>
    <property type="match status" value="1"/>
</dbReference>
<dbReference type="InterPro" id="IPR050202">
    <property type="entry name" value="Cyt/Deoxycyt_deaminase"/>
</dbReference>
<evidence type="ECO:0000256" key="4">
    <source>
        <dbReference type="ARBA" id="ARBA00022833"/>
    </source>
</evidence>
<keyword evidence="2" id="KW-0479">Metal-binding</keyword>
<feature type="domain" description="CMP/dCMP-type deaminase" evidence="5">
    <location>
        <begin position="8"/>
        <end position="140"/>
    </location>
</feature>
<keyword evidence="3" id="KW-0378">Hydrolase</keyword>
<name>A0A0V8GL37_9BACL</name>
<dbReference type="PROSITE" id="PS00903">
    <property type="entry name" value="CYT_DCMP_DEAMINASES_1"/>
    <property type="match status" value="1"/>
</dbReference>